<evidence type="ECO:0000313" key="3">
    <source>
        <dbReference type="EMBL" id="KAJ8599834.1"/>
    </source>
</evidence>
<feature type="domain" description="Glycosyltransferase 2-like" evidence="2">
    <location>
        <begin position="284"/>
        <end position="387"/>
    </location>
</feature>
<evidence type="ECO:0000256" key="1">
    <source>
        <dbReference type="SAM" id="MobiDB-lite"/>
    </source>
</evidence>
<dbReference type="SUPFAM" id="SSF53448">
    <property type="entry name" value="Nucleotide-diphospho-sugar transferases"/>
    <property type="match status" value="1"/>
</dbReference>
<evidence type="ECO:0000259" key="2">
    <source>
        <dbReference type="Pfam" id="PF00535"/>
    </source>
</evidence>
<dbReference type="EMBL" id="JAQMWT010000538">
    <property type="protein sequence ID" value="KAJ8599834.1"/>
    <property type="molecule type" value="Genomic_DNA"/>
</dbReference>
<dbReference type="Gene3D" id="3.90.1410.10">
    <property type="entry name" value="set domain protein methyltransferase, domain 1"/>
    <property type="match status" value="1"/>
</dbReference>
<dbReference type="Proteomes" id="UP001230188">
    <property type="component" value="Unassembled WGS sequence"/>
</dbReference>
<dbReference type="InterPro" id="IPR046341">
    <property type="entry name" value="SET_dom_sf"/>
</dbReference>
<dbReference type="AlphaFoldDB" id="A0AAD7XIW8"/>
<reference evidence="3" key="1">
    <citation type="submission" date="2023-01" db="EMBL/GenBank/DDBJ databases">
        <title>Metagenome sequencing of chrysophaentin producing Chrysophaeum taylorii.</title>
        <authorList>
            <person name="Davison J."/>
            <person name="Bewley C."/>
        </authorList>
    </citation>
    <scope>NUCLEOTIDE SEQUENCE</scope>
    <source>
        <strain evidence="3">NIES-1699</strain>
    </source>
</reference>
<feature type="region of interest" description="Disordered" evidence="1">
    <location>
        <begin position="528"/>
        <end position="565"/>
    </location>
</feature>
<gene>
    <name evidence="3" type="ORF">CTAYLR_005600</name>
</gene>
<dbReference type="InterPro" id="IPR001173">
    <property type="entry name" value="Glyco_trans_2-like"/>
</dbReference>
<dbReference type="Pfam" id="PF00535">
    <property type="entry name" value="Glycos_transf_2"/>
    <property type="match status" value="1"/>
</dbReference>
<protein>
    <recommendedName>
        <fullName evidence="2">Glycosyltransferase 2-like domain-containing protein</fullName>
    </recommendedName>
</protein>
<dbReference type="Gene3D" id="3.90.550.10">
    <property type="entry name" value="Spore Coat Polysaccharide Biosynthesis Protein SpsA, Chain A"/>
    <property type="match status" value="1"/>
</dbReference>
<proteinExistence type="predicted"/>
<keyword evidence="4" id="KW-1185">Reference proteome</keyword>
<sequence>MDYSDNIGVTFDDVVAPAFGGRGLFATARLMPEQVIARIPNASQKGGEALAIAAALVLSKLGKAPSPWVEYAKKLPWGEPHPLLEPGEGPECDFMSKFAKFSAQYVQNIVPAASLDLCFQAHLIMLTRSFNLSDLGLEHHDFVLIPGADLLNHPTVSDIVSRFHDISICSRNTPGWTMLGGPRLGVIPEGTKGKALAKRFAPGVLEHKNGVPLELESAVPLDVELVVRRRTKAELQLAGAEKSRPCRCSVGECHIRKRRDGGFKVALKGLAAAKPPPDAPLVSVACPTTPERRSLHPLVYECFSRQTYGRLELVVYETGDASPSPFWLEMERRDERVRYAFDAIPHETVGRKRNLLVERAVGEVVAMCDDDNVYGPSYIETMVLHLVVSGTRLASLAGFFGVAISRDEWTCYRNVGGRGETLVFWRGGILFDEEVTWGEESTLLDAARPDGCHRVWDDVGIFLHVDHGHNFTSIHPPTPDSTRDDGRHVWNVALSGVEWRAALRDQVADAAALRILDDFLRSFYHLRPTPSDPKGERPPDDWYDLPDELKNGRSVLPRRSPRCTP</sequence>
<name>A0AAD7XIW8_9STRA</name>
<evidence type="ECO:0000313" key="4">
    <source>
        <dbReference type="Proteomes" id="UP001230188"/>
    </source>
</evidence>
<organism evidence="3 4">
    <name type="scientific">Chrysophaeum taylorii</name>
    <dbReference type="NCBI Taxonomy" id="2483200"/>
    <lineage>
        <taxon>Eukaryota</taxon>
        <taxon>Sar</taxon>
        <taxon>Stramenopiles</taxon>
        <taxon>Ochrophyta</taxon>
        <taxon>Pelagophyceae</taxon>
        <taxon>Pelagomonadales</taxon>
        <taxon>Pelagomonadaceae</taxon>
        <taxon>Chrysophaeum</taxon>
    </lineage>
</organism>
<accession>A0AAD7XIW8</accession>
<dbReference type="SUPFAM" id="SSF82199">
    <property type="entry name" value="SET domain"/>
    <property type="match status" value="1"/>
</dbReference>
<dbReference type="InterPro" id="IPR029044">
    <property type="entry name" value="Nucleotide-diphossugar_trans"/>
</dbReference>
<dbReference type="CDD" id="cd00761">
    <property type="entry name" value="Glyco_tranf_GTA_type"/>
    <property type="match status" value="1"/>
</dbReference>
<comment type="caution">
    <text evidence="3">The sequence shown here is derived from an EMBL/GenBank/DDBJ whole genome shotgun (WGS) entry which is preliminary data.</text>
</comment>